<name>A0A9J5Z2X1_SOLCO</name>
<organism evidence="1 2">
    <name type="scientific">Solanum commersonii</name>
    <name type="common">Commerson's wild potato</name>
    <name type="synonym">Commerson's nightshade</name>
    <dbReference type="NCBI Taxonomy" id="4109"/>
    <lineage>
        <taxon>Eukaryota</taxon>
        <taxon>Viridiplantae</taxon>
        <taxon>Streptophyta</taxon>
        <taxon>Embryophyta</taxon>
        <taxon>Tracheophyta</taxon>
        <taxon>Spermatophyta</taxon>
        <taxon>Magnoliopsida</taxon>
        <taxon>eudicotyledons</taxon>
        <taxon>Gunneridae</taxon>
        <taxon>Pentapetalae</taxon>
        <taxon>asterids</taxon>
        <taxon>lamiids</taxon>
        <taxon>Solanales</taxon>
        <taxon>Solanaceae</taxon>
        <taxon>Solanoideae</taxon>
        <taxon>Solaneae</taxon>
        <taxon>Solanum</taxon>
    </lineage>
</organism>
<protein>
    <submittedName>
        <fullName evidence="1">Uncharacterized protein</fullName>
    </submittedName>
</protein>
<evidence type="ECO:0000313" key="2">
    <source>
        <dbReference type="Proteomes" id="UP000824120"/>
    </source>
</evidence>
<reference evidence="1 2" key="1">
    <citation type="submission" date="2020-09" db="EMBL/GenBank/DDBJ databases">
        <title>De no assembly of potato wild relative species, Solanum commersonii.</title>
        <authorList>
            <person name="Cho K."/>
        </authorList>
    </citation>
    <scope>NUCLEOTIDE SEQUENCE [LARGE SCALE GENOMIC DNA]</scope>
    <source>
        <strain evidence="1">LZ3.2</strain>
        <tissue evidence="1">Leaf</tissue>
    </source>
</reference>
<comment type="caution">
    <text evidence="1">The sequence shown here is derived from an EMBL/GenBank/DDBJ whole genome shotgun (WGS) entry which is preliminary data.</text>
</comment>
<dbReference type="EMBL" id="JACXVP010000005">
    <property type="protein sequence ID" value="KAG5606304.1"/>
    <property type="molecule type" value="Genomic_DNA"/>
</dbReference>
<accession>A0A9J5Z2X1</accession>
<proteinExistence type="predicted"/>
<dbReference type="AlphaFoldDB" id="A0A9J5Z2X1"/>
<gene>
    <name evidence="1" type="ORF">H5410_027796</name>
</gene>
<keyword evidence="2" id="KW-1185">Reference proteome</keyword>
<sequence>MTTNIETAVNQVDSSVDLTTRDSPTVKENRTLRNVMAQLCQAWANSQEPLTSIPGFPKITKPSKTCPQGTPSRNNPTITTIGLVYTLPQPTGAIEKLIDHGVVVVRDDKNTPNVTNNPLPAQNNVHLVGKLLRKIGEEDESLKSLEPIASLSVESVTLDTKVLCPWSFEEA</sequence>
<dbReference type="OrthoDB" id="998214at2759"/>
<dbReference type="Proteomes" id="UP000824120">
    <property type="component" value="Chromosome 5"/>
</dbReference>
<evidence type="ECO:0000313" key="1">
    <source>
        <dbReference type="EMBL" id="KAG5606304.1"/>
    </source>
</evidence>